<evidence type="ECO:0000259" key="5">
    <source>
        <dbReference type="SMART" id="SM00478"/>
    </source>
</evidence>
<evidence type="ECO:0000256" key="4">
    <source>
        <dbReference type="ARBA" id="ARBA00023014"/>
    </source>
</evidence>
<dbReference type="OrthoDB" id="9802365at2"/>
<dbReference type="CDD" id="cd00056">
    <property type="entry name" value="ENDO3c"/>
    <property type="match status" value="1"/>
</dbReference>
<dbReference type="Proteomes" id="UP000199671">
    <property type="component" value="Unassembled WGS sequence"/>
</dbReference>
<keyword evidence="1" id="KW-0004">4Fe-4S</keyword>
<dbReference type="PANTHER" id="PTHR10359">
    <property type="entry name" value="A/G-SPECIFIC ADENINE GLYCOSYLASE/ENDONUCLEASE III"/>
    <property type="match status" value="1"/>
</dbReference>
<dbReference type="Gene3D" id="1.10.340.30">
    <property type="entry name" value="Hypothetical protein, domain 2"/>
    <property type="match status" value="1"/>
</dbReference>
<dbReference type="SMART" id="SM00478">
    <property type="entry name" value="ENDO3c"/>
    <property type="match status" value="1"/>
</dbReference>
<keyword evidence="4" id="KW-0411">Iron-sulfur</keyword>
<dbReference type="EMBL" id="FNHU01000003">
    <property type="protein sequence ID" value="SDM47225.1"/>
    <property type="molecule type" value="Genomic_DNA"/>
</dbReference>
<keyword evidence="3" id="KW-0408">Iron</keyword>
<proteinExistence type="predicted"/>
<dbReference type="PIRSF" id="PIRSF001435">
    <property type="entry name" value="Nth"/>
    <property type="match status" value="1"/>
</dbReference>
<dbReference type="PANTHER" id="PTHR10359:SF19">
    <property type="entry name" value="DNA REPAIR GLYCOSYLASE MJ1434-RELATED"/>
    <property type="match status" value="1"/>
</dbReference>
<accession>A0A1G9TJ87</accession>
<feature type="domain" description="HhH-GPD" evidence="5">
    <location>
        <begin position="41"/>
        <end position="199"/>
    </location>
</feature>
<dbReference type="GO" id="GO:0006284">
    <property type="term" value="P:base-excision repair"/>
    <property type="evidence" value="ECO:0007669"/>
    <property type="project" value="InterPro"/>
</dbReference>
<protein>
    <submittedName>
        <fullName evidence="6">DNA-3-methyladenine glycosylase III</fullName>
    </submittedName>
</protein>
<dbReference type="InterPro" id="IPR003265">
    <property type="entry name" value="HhH-GPD_domain"/>
</dbReference>
<dbReference type="GO" id="GO:0051539">
    <property type="term" value="F:4 iron, 4 sulfur cluster binding"/>
    <property type="evidence" value="ECO:0007669"/>
    <property type="project" value="UniProtKB-KW"/>
</dbReference>
<dbReference type="AlphaFoldDB" id="A0A1G9TJ87"/>
<dbReference type="InterPro" id="IPR011257">
    <property type="entry name" value="DNA_glycosylase"/>
</dbReference>
<evidence type="ECO:0000313" key="6">
    <source>
        <dbReference type="EMBL" id="SDM47225.1"/>
    </source>
</evidence>
<dbReference type="Pfam" id="PF00730">
    <property type="entry name" value="HhH-GPD"/>
    <property type="match status" value="1"/>
</dbReference>
<keyword evidence="2" id="KW-0479">Metal-binding</keyword>
<evidence type="ECO:0000256" key="3">
    <source>
        <dbReference type="ARBA" id="ARBA00023004"/>
    </source>
</evidence>
<organism evidence="6 7">
    <name type="scientific">Actinomyces ruminicola</name>
    <dbReference type="NCBI Taxonomy" id="332524"/>
    <lineage>
        <taxon>Bacteria</taxon>
        <taxon>Bacillati</taxon>
        <taxon>Actinomycetota</taxon>
        <taxon>Actinomycetes</taxon>
        <taxon>Actinomycetales</taxon>
        <taxon>Actinomycetaceae</taxon>
        <taxon>Actinomyces</taxon>
    </lineage>
</organism>
<sequence length="220" mass="24105">MTGGPHSLPVRDILTILRTELGEAPVWPAQTPFEYVCGIVLVQNTAWTNVERALARLREATGFEAEKLLRLTDAELTTLIRPAGFMRAKARSLRAFATWMLYADGKTAEELDDGALRTALLSLPGIGPESADVTALMVYGRRRFIFDAYGRRLLRQAGHAVGRDYETTRRALEADIDAEGLSHGELVDLHGMIIEAGKRARAAGGWELYGPTIGIGTRQA</sequence>
<dbReference type="GO" id="GO:0003824">
    <property type="term" value="F:catalytic activity"/>
    <property type="evidence" value="ECO:0007669"/>
    <property type="project" value="InterPro"/>
</dbReference>
<name>A0A1G9TJ87_9ACTO</name>
<gene>
    <name evidence="6" type="ORF">SAMN04487766_1033</name>
</gene>
<reference evidence="6 7" key="1">
    <citation type="submission" date="2016-10" db="EMBL/GenBank/DDBJ databases">
        <authorList>
            <person name="de Groot N.N."/>
        </authorList>
    </citation>
    <scope>NUCLEOTIDE SEQUENCE [LARGE SCALE GENOMIC DNA]</scope>
    <source>
        <strain evidence="6 7">KPR-7B</strain>
    </source>
</reference>
<dbReference type="SUPFAM" id="SSF48150">
    <property type="entry name" value="DNA-glycosylase"/>
    <property type="match status" value="1"/>
</dbReference>
<evidence type="ECO:0000256" key="2">
    <source>
        <dbReference type="ARBA" id="ARBA00022723"/>
    </source>
</evidence>
<evidence type="ECO:0000256" key="1">
    <source>
        <dbReference type="ARBA" id="ARBA00022485"/>
    </source>
</evidence>
<evidence type="ECO:0000313" key="7">
    <source>
        <dbReference type="Proteomes" id="UP000199671"/>
    </source>
</evidence>
<dbReference type="GO" id="GO:0046872">
    <property type="term" value="F:metal ion binding"/>
    <property type="evidence" value="ECO:0007669"/>
    <property type="project" value="UniProtKB-KW"/>
</dbReference>